<dbReference type="PROSITE" id="PS50011">
    <property type="entry name" value="PROTEIN_KINASE_DOM"/>
    <property type="match status" value="1"/>
</dbReference>
<name>A0AAD3E4T4_9CHLO</name>
<dbReference type="Gene3D" id="1.10.510.10">
    <property type="entry name" value="Transferase(Phosphotransferase) domain 1"/>
    <property type="match status" value="1"/>
</dbReference>
<dbReference type="InterPro" id="IPR001245">
    <property type="entry name" value="Ser-Thr/Tyr_kinase_cat_dom"/>
</dbReference>
<evidence type="ECO:0000313" key="4">
    <source>
        <dbReference type="Proteomes" id="UP001054857"/>
    </source>
</evidence>
<evidence type="ECO:0000256" key="1">
    <source>
        <dbReference type="SAM" id="MobiDB-lite"/>
    </source>
</evidence>
<feature type="non-terminal residue" evidence="3">
    <location>
        <position position="220"/>
    </location>
</feature>
<dbReference type="InterPro" id="IPR011009">
    <property type="entry name" value="Kinase-like_dom_sf"/>
</dbReference>
<feature type="non-terminal residue" evidence="3">
    <location>
        <position position="1"/>
    </location>
</feature>
<feature type="compositionally biased region" description="Gly residues" evidence="1">
    <location>
        <begin position="9"/>
        <end position="28"/>
    </location>
</feature>
<evidence type="ECO:0000259" key="2">
    <source>
        <dbReference type="PROSITE" id="PS50011"/>
    </source>
</evidence>
<dbReference type="PROSITE" id="PS00108">
    <property type="entry name" value="PROTEIN_KINASE_ST"/>
    <property type="match status" value="1"/>
</dbReference>
<feature type="region of interest" description="Disordered" evidence="1">
    <location>
        <begin position="1"/>
        <end position="28"/>
    </location>
</feature>
<dbReference type="Pfam" id="PF07714">
    <property type="entry name" value="PK_Tyr_Ser-Thr"/>
    <property type="match status" value="1"/>
</dbReference>
<comment type="caution">
    <text evidence="3">The sequence shown here is derived from an EMBL/GenBank/DDBJ whole genome shotgun (WGS) entry which is preliminary data.</text>
</comment>
<evidence type="ECO:0000313" key="3">
    <source>
        <dbReference type="EMBL" id="GFR52892.1"/>
    </source>
</evidence>
<reference evidence="3 4" key="1">
    <citation type="journal article" date="2021" name="Sci. Rep.">
        <title>Genome sequencing of the multicellular alga Astrephomene provides insights into convergent evolution of germ-soma differentiation.</title>
        <authorList>
            <person name="Yamashita S."/>
            <person name="Yamamoto K."/>
            <person name="Matsuzaki R."/>
            <person name="Suzuki S."/>
            <person name="Yamaguchi H."/>
            <person name="Hirooka S."/>
            <person name="Minakuchi Y."/>
            <person name="Miyagishima S."/>
            <person name="Kawachi M."/>
            <person name="Toyoda A."/>
            <person name="Nozaki H."/>
        </authorList>
    </citation>
    <scope>NUCLEOTIDE SEQUENCE [LARGE SCALE GENOMIC DNA]</scope>
    <source>
        <strain evidence="3 4">NIES-4017</strain>
    </source>
</reference>
<dbReference type="SMART" id="SM00220">
    <property type="entry name" value="S_TKc"/>
    <property type="match status" value="1"/>
</dbReference>
<dbReference type="EMBL" id="BMAR01000074">
    <property type="protein sequence ID" value="GFR52892.1"/>
    <property type="molecule type" value="Genomic_DNA"/>
</dbReference>
<feature type="domain" description="Protein kinase" evidence="2">
    <location>
        <begin position="1"/>
        <end position="206"/>
    </location>
</feature>
<dbReference type="PANTHER" id="PTHR44329">
    <property type="entry name" value="SERINE/THREONINE-PROTEIN KINASE TNNI3K-RELATED"/>
    <property type="match status" value="1"/>
</dbReference>
<keyword evidence="4" id="KW-1185">Reference proteome</keyword>
<dbReference type="SUPFAM" id="SSF56112">
    <property type="entry name" value="Protein kinase-like (PK-like)"/>
    <property type="match status" value="1"/>
</dbReference>
<dbReference type="InterPro" id="IPR000719">
    <property type="entry name" value="Prot_kinase_dom"/>
</dbReference>
<dbReference type="PANTHER" id="PTHR44329:SF214">
    <property type="entry name" value="PROTEIN KINASE DOMAIN-CONTAINING PROTEIN"/>
    <property type="match status" value="1"/>
</dbReference>
<proteinExistence type="predicted"/>
<dbReference type="AlphaFoldDB" id="A0AAD3E4T4"/>
<dbReference type="InterPro" id="IPR008271">
    <property type="entry name" value="Ser/Thr_kinase_AS"/>
</dbReference>
<dbReference type="PRINTS" id="PR00109">
    <property type="entry name" value="TYRKINASE"/>
</dbReference>
<accession>A0AAD3E4T4</accession>
<dbReference type="GO" id="GO:0005524">
    <property type="term" value="F:ATP binding"/>
    <property type="evidence" value="ECO:0007669"/>
    <property type="project" value="InterPro"/>
</dbReference>
<dbReference type="Proteomes" id="UP001054857">
    <property type="component" value="Unassembled WGS sequence"/>
</dbReference>
<organism evidence="3 4">
    <name type="scientific">Astrephomene gubernaculifera</name>
    <dbReference type="NCBI Taxonomy" id="47775"/>
    <lineage>
        <taxon>Eukaryota</taxon>
        <taxon>Viridiplantae</taxon>
        <taxon>Chlorophyta</taxon>
        <taxon>core chlorophytes</taxon>
        <taxon>Chlorophyceae</taxon>
        <taxon>CS clade</taxon>
        <taxon>Chlamydomonadales</taxon>
        <taxon>Astrephomenaceae</taxon>
        <taxon>Astrephomene</taxon>
    </lineage>
</organism>
<protein>
    <recommendedName>
        <fullName evidence="2">Protein kinase domain-containing protein</fullName>
    </recommendedName>
</protein>
<dbReference type="InterPro" id="IPR051681">
    <property type="entry name" value="Ser/Thr_Kinases-Pseudokinases"/>
</dbReference>
<gene>
    <name evidence="3" type="ORF">Agub_g15525</name>
</gene>
<dbReference type="GO" id="GO:0004674">
    <property type="term" value="F:protein serine/threonine kinase activity"/>
    <property type="evidence" value="ECO:0007669"/>
    <property type="project" value="TreeGrafter"/>
</dbReference>
<sequence length="220" mass="23029">GPSASAGSAVGGGGGPGAAAAGGGGGGGQQAGGGSCPLGYADVLGVTLDVARAMLHMHSENIVHGDLKARNILLKSGGCGDGRPYVAKVADFGLSMRMDPHETHVSNVYQGTITHMAPEVLLHGKVSKMSDVYAFAILMWETYTGGQAFKGTPRALLGHEITKMNRRPQFPYDTPFEYQLLACRCWESDPTIRPTFEQIIADLSRMRAKLAAGGWQRGGA</sequence>